<dbReference type="InterPro" id="IPR001460">
    <property type="entry name" value="PCN-bd_Tpept"/>
</dbReference>
<dbReference type="GO" id="GO:0008658">
    <property type="term" value="F:penicillin binding"/>
    <property type="evidence" value="ECO:0007669"/>
    <property type="project" value="InterPro"/>
</dbReference>
<keyword evidence="8" id="KW-0472">Membrane</keyword>
<dbReference type="Gene3D" id="3.90.1310.10">
    <property type="entry name" value="Penicillin-binding protein 2a (Domain 2)"/>
    <property type="match status" value="1"/>
</dbReference>
<accession>A0A645BFC0</accession>
<evidence type="ECO:0000256" key="6">
    <source>
        <dbReference type="ARBA" id="ARBA00022984"/>
    </source>
</evidence>
<evidence type="ECO:0000256" key="4">
    <source>
        <dbReference type="ARBA" id="ARBA00022692"/>
    </source>
</evidence>
<dbReference type="InterPro" id="IPR036138">
    <property type="entry name" value="PBP_dimer_sf"/>
</dbReference>
<dbReference type="SUPFAM" id="SSF56519">
    <property type="entry name" value="Penicillin binding protein dimerisation domain"/>
    <property type="match status" value="1"/>
</dbReference>
<name>A0A645BFC0_9ZZZZ</name>
<keyword evidence="12" id="KW-0378">Hydrolase</keyword>
<keyword evidence="3" id="KW-1003">Cell membrane</keyword>
<dbReference type="EC" id="3.4.16.4" evidence="12"/>
<evidence type="ECO:0000256" key="5">
    <source>
        <dbReference type="ARBA" id="ARBA00022960"/>
    </source>
</evidence>
<feature type="domain" description="Penicillin-binding protein dimerisation" evidence="11">
    <location>
        <begin position="34"/>
        <end position="133"/>
    </location>
</feature>
<protein>
    <submittedName>
        <fullName evidence="12">Peptidoglycan D,D-transpeptidase MrdA</fullName>
        <ecNumber evidence="12">3.4.16.4</ecNumber>
    </submittedName>
</protein>
<dbReference type="PANTHER" id="PTHR30627">
    <property type="entry name" value="PEPTIDOGLYCAN D,D-TRANSPEPTIDASE"/>
    <property type="match status" value="1"/>
</dbReference>
<evidence type="ECO:0000256" key="2">
    <source>
        <dbReference type="ARBA" id="ARBA00004236"/>
    </source>
</evidence>
<evidence type="ECO:0000256" key="8">
    <source>
        <dbReference type="ARBA" id="ARBA00023136"/>
    </source>
</evidence>
<comment type="subcellular location">
    <subcellularLocation>
        <location evidence="2">Cell membrane</location>
    </subcellularLocation>
    <subcellularLocation>
        <location evidence="1">Membrane</location>
        <topology evidence="1">Single-pass membrane protein</topology>
    </subcellularLocation>
</comment>
<evidence type="ECO:0000256" key="3">
    <source>
        <dbReference type="ARBA" id="ARBA00022475"/>
    </source>
</evidence>
<dbReference type="GO" id="GO:0009252">
    <property type="term" value="P:peptidoglycan biosynthetic process"/>
    <property type="evidence" value="ECO:0007669"/>
    <property type="project" value="UniProtKB-KW"/>
</dbReference>
<dbReference type="GO" id="GO:0009002">
    <property type="term" value="F:serine-type D-Ala-D-Ala carboxypeptidase activity"/>
    <property type="evidence" value="ECO:0007669"/>
    <property type="project" value="UniProtKB-EC"/>
</dbReference>
<keyword evidence="5" id="KW-0133">Cell shape</keyword>
<keyword evidence="9" id="KW-0961">Cell wall biogenesis/degradation</keyword>
<evidence type="ECO:0000256" key="7">
    <source>
        <dbReference type="ARBA" id="ARBA00022989"/>
    </source>
</evidence>
<evidence type="ECO:0000256" key="1">
    <source>
        <dbReference type="ARBA" id="ARBA00004167"/>
    </source>
</evidence>
<dbReference type="PANTHER" id="PTHR30627:SF2">
    <property type="entry name" value="PEPTIDOGLYCAN D,D-TRANSPEPTIDASE MRDA"/>
    <property type="match status" value="1"/>
</dbReference>
<dbReference type="InterPro" id="IPR005311">
    <property type="entry name" value="PBP_dimer"/>
</dbReference>
<dbReference type="InterPro" id="IPR050515">
    <property type="entry name" value="Beta-lactam/transpept"/>
</dbReference>
<dbReference type="AlphaFoldDB" id="A0A645BFC0"/>
<keyword evidence="7" id="KW-1133">Transmembrane helix</keyword>
<comment type="caution">
    <text evidence="12">The sequence shown here is derived from an EMBL/GenBank/DDBJ whole genome shotgun (WGS) entry which is preliminary data.</text>
</comment>
<keyword evidence="6" id="KW-0573">Peptidoglycan synthesis</keyword>
<keyword evidence="12" id="KW-0121">Carboxypeptidase</keyword>
<dbReference type="EMBL" id="VSSQ01019743">
    <property type="protein sequence ID" value="MPM64042.1"/>
    <property type="molecule type" value="Genomic_DNA"/>
</dbReference>
<dbReference type="GO" id="GO:0071555">
    <property type="term" value="P:cell wall organization"/>
    <property type="evidence" value="ECO:0007669"/>
    <property type="project" value="UniProtKB-KW"/>
</dbReference>
<dbReference type="InterPro" id="IPR012338">
    <property type="entry name" value="Beta-lactam/transpept-like"/>
</dbReference>
<reference evidence="12" key="1">
    <citation type="submission" date="2019-08" db="EMBL/GenBank/DDBJ databases">
        <authorList>
            <person name="Kucharzyk K."/>
            <person name="Murdoch R.W."/>
            <person name="Higgins S."/>
            <person name="Loffler F."/>
        </authorList>
    </citation>
    <scope>NUCLEOTIDE SEQUENCE</scope>
</reference>
<dbReference type="Gene3D" id="3.40.710.10">
    <property type="entry name" value="DD-peptidase/beta-lactamase superfamily"/>
    <property type="match status" value="1"/>
</dbReference>
<evidence type="ECO:0000256" key="9">
    <source>
        <dbReference type="ARBA" id="ARBA00023316"/>
    </source>
</evidence>
<dbReference type="GO" id="GO:0008360">
    <property type="term" value="P:regulation of cell shape"/>
    <property type="evidence" value="ECO:0007669"/>
    <property type="project" value="UniProtKB-KW"/>
</dbReference>
<dbReference type="SUPFAM" id="SSF56601">
    <property type="entry name" value="beta-lactamase/transpeptidase-like"/>
    <property type="match status" value="1"/>
</dbReference>
<dbReference type="GO" id="GO:0071972">
    <property type="term" value="F:peptidoglycan L,D-transpeptidase activity"/>
    <property type="evidence" value="ECO:0007669"/>
    <property type="project" value="TreeGrafter"/>
</dbReference>
<evidence type="ECO:0000259" key="11">
    <source>
        <dbReference type="Pfam" id="PF03717"/>
    </source>
</evidence>
<dbReference type="Pfam" id="PF00905">
    <property type="entry name" value="Transpeptidase"/>
    <property type="match status" value="1"/>
</dbReference>
<organism evidence="12">
    <name type="scientific">bioreactor metagenome</name>
    <dbReference type="NCBI Taxonomy" id="1076179"/>
    <lineage>
        <taxon>unclassified sequences</taxon>
        <taxon>metagenomes</taxon>
        <taxon>ecological metagenomes</taxon>
    </lineage>
</organism>
<evidence type="ECO:0000313" key="12">
    <source>
        <dbReference type="EMBL" id="MPM64042.1"/>
    </source>
</evidence>
<proteinExistence type="predicted"/>
<evidence type="ECO:0000259" key="10">
    <source>
        <dbReference type="Pfam" id="PF00905"/>
    </source>
</evidence>
<sequence>MTQGSLSDRDYRAMVGVLYELALRSREVVWVDYVLAQDVDISFISKVKEAGLVGVQISPTTVRQYHTTAAAHILGRTGQMDKTEVEAYQKLGYSMDETVGRDGVEKAFEQYLHGEKGIRDIETNTGGKVVSETYRTEPQPGKNIVLTLDIRLQEAVEQSLAAHVPTLETAEGAAAAVINVKTGETLALASYPTFDLSNFSSQYAENASNPLNPFYNRATQGTYAPGSTFKMVTAVGALEEGIVTPKTQILDTGRYTYYKDYQPMCWVFRQFGRTHGLQNVTQAITNSCNVYFYDVGRRLTIEKLGQYARLFGLGTATGIELPESVGVVAGPEYTESQGQIWYEGNTLPAAIGQENNRFTPLQLANYVATLVNGGNHWSAHLLKAVKSSDFSAITYEYEPALLDNVTIAPEHLSAVKEGMLAVTESGSVASYFKDLDVKVGAKTGSAQVSAEGNSNAVFVAFAPYDDPEIAIAIVVEKGGSGSELGAVAADILTYYFTAERTLEAVRTENTLLR</sequence>
<keyword evidence="4" id="KW-0812">Transmembrane</keyword>
<gene>
    <name evidence="12" type="primary">mrdA_23</name>
    <name evidence="12" type="ORF">SDC9_110928</name>
</gene>
<feature type="domain" description="Penicillin-binding protein transpeptidase" evidence="10">
    <location>
        <begin position="174"/>
        <end position="492"/>
    </location>
</feature>
<keyword evidence="12" id="KW-0645">Protease</keyword>
<dbReference type="GO" id="GO:0005886">
    <property type="term" value="C:plasma membrane"/>
    <property type="evidence" value="ECO:0007669"/>
    <property type="project" value="UniProtKB-SubCell"/>
</dbReference>
<dbReference type="Pfam" id="PF03717">
    <property type="entry name" value="PBP_dimer"/>
    <property type="match status" value="1"/>
</dbReference>